<dbReference type="InterPro" id="IPR002401">
    <property type="entry name" value="Cyt_P450_E_grp-I"/>
</dbReference>
<dbReference type="PROSITE" id="PS00086">
    <property type="entry name" value="CYTOCHROME_P450"/>
    <property type="match status" value="1"/>
</dbReference>
<gene>
    <name evidence="11" type="ORF">O6P43_031352</name>
</gene>
<evidence type="ECO:0000256" key="3">
    <source>
        <dbReference type="ARBA" id="ARBA00022617"/>
    </source>
</evidence>
<dbReference type="Proteomes" id="UP001163823">
    <property type="component" value="Chromosome 13"/>
</dbReference>
<evidence type="ECO:0000313" key="12">
    <source>
        <dbReference type="Proteomes" id="UP001163823"/>
    </source>
</evidence>
<dbReference type="SUPFAM" id="SSF48264">
    <property type="entry name" value="Cytochrome P450"/>
    <property type="match status" value="1"/>
</dbReference>
<evidence type="ECO:0000256" key="5">
    <source>
        <dbReference type="ARBA" id="ARBA00023002"/>
    </source>
</evidence>
<dbReference type="GO" id="GO:0005506">
    <property type="term" value="F:iron ion binding"/>
    <property type="evidence" value="ECO:0007669"/>
    <property type="project" value="InterPro"/>
</dbReference>
<dbReference type="InterPro" id="IPR001128">
    <property type="entry name" value="Cyt_P450"/>
</dbReference>
<keyword evidence="4 8" id="KW-0479">Metal-binding</keyword>
<reference evidence="11" key="1">
    <citation type="journal article" date="2023" name="Science">
        <title>Elucidation of the pathway for biosynthesis of saponin adjuvants from the soapbark tree.</title>
        <authorList>
            <person name="Reed J."/>
            <person name="Orme A."/>
            <person name="El-Demerdash A."/>
            <person name="Owen C."/>
            <person name="Martin L.B.B."/>
            <person name="Misra R.C."/>
            <person name="Kikuchi S."/>
            <person name="Rejzek M."/>
            <person name="Martin A.C."/>
            <person name="Harkess A."/>
            <person name="Leebens-Mack J."/>
            <person name="Louveau T."/>
            <person name="Stephenson M.J."/>
            <person name="Osbourn A."/>
        </authorList>
    </citation>
    <scope>NUCLEOTIDE SEQUENCE</scope>
    <source>
        <strain evidence="11">S10</strain>
    </source>
</reference>
<evidence type="ECO:0000256" key="2">
    <source>
        <dbReference type="ARBA" id="ARBA00010617"/>
    </source>
</evidence>
<dbReference type="GO" id="GO:0004497">
    <property type="term" value="F:monooxygenase activity"/>
    <property type="evidence" value="ECO:0007669"/>
    <property type="project" value="UniProtKB-KW"/>
</dbReference>
<evidence type="ECO:0000256" key="7">
    <source>
        <dbReference type="ARBA" id="ARBA00023033"/>
    </source>
</evidence>
<organism evidence="11 12">
    <name type="scientific">Quillaja saponaria</name>
    <name type="common">Soap bark tree</name>
    <dbReference type="NCBI Taxonomy" id="32244"/>
    <lineage>
        <taxon>Eukaryota</taxon>
        <taxon>Viridiplantae</taxon>
        <taxon>Streptophyta</taxon>
        <taxon>Embryophyta</taxon>
        <taxon>Tracheophyta</taxon>
        <taxon>Spermatophyta</taxon>
        <taxon>Magnoliopsida</taxon>
        <taxon>eudicotyledons</taxon>
        <taxon>Gunneridae</taxon>
        <taxon>Pentapetalae</taxon>
        <taxon>rosids</taxon>
        <taxon>fabids</taxon>
        <taxon>Fabales</taxon>
        <taxon>Quillajaceae</taxon>
        <taxon>Quillaja</taxon>
    </lineage>
</organism>
<keyword evidence="3 8" id="KW-0349">Heme</keyword>
<keyword evidence="10" id="KW-0812">Transmembrane</keyword>
<comment type="cofactor">
    <cofactor evidence="1 8">
        <name>heme</name>
        <dbReference type="ChEBI" id="CHEBI:30413"/>
    </cofactor>
</comment>
<dbReference type="InterPro" id="IPR036396">
    <property type="entry name" value="Cyt_P450_sf"/>
</dbReference>
<dbReference type="CDD" id="cd11072">
    <property type="entry name" value="CYP71-like"/>
    <property type="match status" value="1"/>
</dbReference>
<feature type="binding site" description="axial binding residue" evidence="8">
    <location>
        <position position="438"/>
    </location>
    <ligand>
        <name>heme</name>
        <dbReference type="ChEBI" id="CHEBI:30413"/>
    </ligand>
    <ligandPart>
        <name>Fe</name>
        <dbReference type="ChEBI" id="CHEBI:18248"/>
    </ligandPart>
</feature>
<sequence>MEVLSFSYFTTFFLLFILLWFVKNWKKSRAQKQLPGPWKLPVIGNLHNLAGSLPHHVLRDLARKHGPLMHLQLGEISAVVVSSPLMAKEVMKTHDLAFASRPELLASKIVVYGGKDIAFAPYGGYWREMRKLATLELLSVKRVQSFSFIRKDEVNKLIESIHSSVGSPINLTKKIYSMTSTISSRAAFGAKCPDQDKFVSLIKSVTTLAAGFDLADLFPSLKLIHFITGLKGKLEKIQKEAGKIVDTIIDEHREQAKHGKFEDEDLVDVLLRVQQAGSLDIEITTNSMKAVIWDLFSGGTDTSSTIIEWAMSEMMKSPRVMKKAQAEIRQAFKGKKEIHETDLEKLHYLKSVIKETFRLHPPAPLLLPRENRSEACKIDGYEIPIQTKVIVNAWAIGRDPKYWHDAESFIPDRFSDNTIDFKGTNFEFIPFGAGRRMCPGIAFGLANIELPLASLLYYFNWELPNKMKPEDLDMTEAIGVNAGRKNNLYLYGTSFT</sequence>
<evidence type="ECO:0000313" key="11">
    <source>
        <dbReference type="EMBL" id="KAJ7946414.1"/>
    </source>
</evidence>
<dbReference type="FunFam" id="1.10.630.10:FF:000008">
    <property type="entry name" value="Cytochrome P450 71D8"/>
    <property type="match status" value="1"/>
</dbReference>
<dbReference type="GO" id="GO:0020037">
    <property type="term" value="F:heme binding"/>
    <property type="evidence" value="ECO:0007669"/>
    <property type="project" value="InterPro"/>
</dbReference>
<dbReference type="EMBL" id="JARAOO010000013">
    <property type="protein sequence ID" value="KAJ7946414.1"/>
    <property type="molecule type" value="Genomic_DNA"/>
</dbReference>
<evidence type="ECO:0000256" key="4">
    <source>
        <dbReference type="ARBA" id="ARBA00022723"/>
    </source>
</evidence>
<dbReference type="PRINTS" id="PR00385">
    <property type="entry name" value="P450"/>
</dbReference>
<evidence type="ECO:0000256" key="8">
    <source>
        <dbReference type="PIRSR" id="PIRSR602401-1"/>
    </source>
</evidence>
<dbReference type="PRINTS" id="PR00463">
    <property type="entry name" value="EP450I"/>
</dbReference>
<dbReference type="Pfam" id="PF00067">
    <property type="entry name" value="p450"/>
    <property type="match status" value="1"/>
</dbReference>
<dbReference type="KEGG" id="qsa:O6P43_031352"/>
<proteinExistence type="inferred from homology"/>
<dbReference type="PANTHER" id="PTHR47953:SF16">
    <property type="entry name" value="CYTOCHROME P450 71D8"/>
    <property type="match status" value="1"/>
</dbReference>
<evidence type="ECO:0000256" key="1">
    <source>
        <dbReference type="ARBA" id="ARBA00001971"/>
    </source>
</evidence>
<feature type="transmembrane region" description="Helical" evidence="10">
    <location>
        <begin position="6"/>
        <end position="22"/>
    </location>
</feature>
<keyword evidence="12" id="KW-1185">Reference proteome</keyword>
<dbReference type="AlphaFoldDB" id="A0AAD7KV59"/>
<dbReference type="Gene3D" id="1.10.630.10">
    <property type="entry name" value="Cytochrome P450"/>
    <property type="match status" value="1"/>
</dbReference>
<dbReference type="GO" id="GO:0016705">
    <property type="term" value="F:oxidoreductase activity, acting on paired donors, with incorporation or reduction of molecular oxygen"/>
    <property type="evidence" value="ECO:0007669"/>
    <property type="project" value="InterPro"/>
</dbReference>
<comment type="caution">
    <text evidence="11">The sequence shown here is derived from an EMBL/GenBank/DDBJ whole genome shotgun (WGS) entry which is preliminary data.</text>
</comment>
<dbReference type="InterPro" id="IPR052306">
    <property type="entry name" value="CYP450_71D"/>
</dbReference>
<keyword evidence="10" id="KW-1133">Transmembrane helix</keyword>
<keyword evidence="10" id="KW-0472">Membrane</keyword>
<evidence type="ECO:0000256" key="9">
    <source>
        <dbReference type="RuleBase" id="RU000461"/>
    </source>
</evidence>
<evidence type="ECO:0000256" key="6">
    <source>
        <dbReference type="ARBA" id="ARBA00023004"/>
    </source>
</evidence>
<keyword evidence="7 9" id="KW-0503">Monooxygenase</keyword>
<dbReference type="PANTHER" id="PTHR47953">
    <property type="entry name" value="OS08G0105600 PROTEIN"/>
    <property type="match status" value="1"/>
</dbReference>
<keyword evidence="5 9" id="KW-0560">Oxidoreductase</keyword>
<keyword evidence="6 8" id="KW-0408">Iron</keyword>
<name>A0AAD7KV59_QUISA</name>
<protein>
    <submittedName>
        <fullName evidence="11">Cytochrome P450</fullName>
    </submittedName>
</protein>
<accession>A0AAD7KV59</accession>
<evidence type="ECO:0000256" key="10">
    <source>
        <dbReference type="SAM" id="Phobius"/>
    </source>
</evidence>
<comment type="similarity">
    <text evidence="2 9">Belongs to the cytochrome P450 family.</text>
</comment>
<dbReference type="InterPro" id="IPR017972">
    <property type="entry name" value="Cyt_P450_CS"/>
</dbReference>